<gene>
    <name evidence="2" type="ORF">BOTBODRAFT_348162</name>
</gene>
<evidence type="ECO:0000313" key="3">
    <source>
        <dbReference type="Proteomes" id="UP000027195"/>
    </source>
</evidence>
<feature type="domain" description="Protein kinase" evidence="1">
    <location>
        <begin position="1"/>
        <end position="300"/>
    </location>
</feature>
<evidence type="ECO:0000259" key="1">
    <source>
        <dbReference type="PROSITE" id="PS50011"/>
    </source>
</evidence>
<dbReference type="EMBL" id="KL198038">
    <property type="protein sequence ID" value="KDQ14293.1"/>
    <property type="molecule type" value="Genomic_DNA"/>
</dbReference>
<dbReference type="InterPro" id="IPR000719">
    <property type="entry name" value="Prot_kinase_dom"/>
</dbReference>
<sequence length="315" mass="35258">MLDSLQLAHPDSLRVQRMSADAPSLALALFLNSEPYRSDPRNHAVHTELVEHGTDVFLVTKKLHPWQRVHSDLLCLSTLSDALELVRQLLEGLTFFHANSVARVPTAPDNIRMDIGLAPTDVPLDRAEFPVRYYFMDLADAGCFERVRGEWKDILRTDADADEDELAEVAEEDEDQEECVSSTDGEYDPYAEDIYDLGVMLQTTFKSVRCDPVSLAPLNLSANHRPFPPAFPSPLALISTYFYCDLNLNLTSLSLNPFELLTWNLQLPGNPLCTLTASMTHPEPSHRPSAESALEQFEILWDSLDPAHLDAPVSL</sequence>
<dbReference type="STRING" id="930990.A0A067MEU6"/>
<evidence type="ECO:0000313" key="2">
    <source>
        <dbReference type="EMBL" id="KDQ14293.1"/>
    </source>
</evidence>
<reference evidence="3" key="1">
    <citation type="journal article" date="2014" name="Proc. Natl. Acad. Sci. U.S.A.">
        <title>Extensive sampling of basidiomycete genomes demonstrates inadequacy of the white-rot/brown-rot paradigm for wood decay fungi.</title>
        <authorList>
            <person name="Riley R."/>
            <person name="Salamov A.A."/>
            <person name="Brown D.W."/>
            <person name="Nagy L.G."/>
            <person name="Floudas D."/>
            <person name="Held B.W."/>
            <person name="Levasseur A."/>
            <person name="Lombard V."/>
            <person name="Morin E."/>
            <person name="Otillar R."/>
            <person name="Lindquist E.A."/>
            <person name="Sun H."/>
            <person name="LaButti K.M."/>
            <person name="Schmutz J."/>
            <person name="Jabbour D."/>
            <person name="Luo H."/>
            <person name="Baker S.E."/>
            <person name="Pisabarro A.G."/>
            <person name="Walton J.D."/>
            <person name="Blanchette R.A."/>
            <person name="Henrissat B."/>
            <person name="Martin F."/>
            <person name="Cullen D."/>
            <person name="Hibbett D.S."/>
            <person name="Grigoriev I.V."/>
        </authorList>
    </citation>
    <scope>NUCLEOTIDE SEQUENCE [LARGE SCALE GENOMIC DNA]</scope>
    <source>
        <strain evidence="3">FD-172 SS1</strain>
    </source>
</reference>
<dbReference type="GO" id="GO:0004672">
    <property type="term" value="F:protein kinase activity"/>
    <property type="evidence" value="ECO:0007669"/>
    <property type="project" value="InterPro"/>
</dbReference>
<dbReference type="Proteomes" id="UP000027195">
    <property type="component" value="Unassembled WGS sequence"/>
</dbReference>
<accession>A0A067MEU6</accession>
<dbReference type="AlphaFoldDB" id="A0A067MEU6"/>
<name>A0A067MEU6_BOTB1</name>
<dbReference type="Gene3D" id="1.10.510.10">
    <property type="entry name" value="Transferase(Phosphotransferase) domain 1"/>
    <property type="match status" value="1"/>
</dbReference>
<dbReference type="PROSITE" id="PS50011">
    <property type="entry name" value="PROTEIN_KINASE_DOM"/>
    <property type="match status" value="1"/>
</dbReference>
<dbReference type="HOGENOM" id="CLU_882753_0_0_1"/>
<keyword evidence="3" id="KW-1185">Reference proteome</keyword>
<proteinExistence type="predicted"/>
<dbReference type="OrthoDB" id="3260792at2759"/>
<dbReference type="GO" id="GO:0005524">
    <property type="term" value="F:ATP binding"/>
    <property type="evidence" value="ECO:0007669"/>
    <property type="project" value="InterPro"/>
</dbReference>
<dbReference type="InParanoid" id="A0A067MEU6"/>
<organism evidence="2 3">
    <name type="scientific">Botryobasidium botryosum (strain FD-172 SS1)</name>
    <dbReference type="NCBI Taxonomy" id="930990"/>
    <lineage>
        <taxon>Eukaryota</taxon>
        <taxon>Fungi</taxon>
        <taxon>Dikarya</taxon>
        <taxon>Basidiomycota</taxon>
        <taxon>Agaricomycotina</taxon>
        <taxon>Agaricomycetes</taxon>
        <taxon>Cantharellales</taxon>
        <taxon>Botryobasidiaceae</taxon>
        <taxon>Botryobasidium</taxon>
    </lineage>
</organism>
<protein>
    <recommendedName>
        <fullName evidence="1">Protein kinase domain-containing protein</fullName>
    </recommendedName>
</protein>